<dbReference type="AlphaFoldDB" id="A0A1C0ZXM7"/>
<feature type="transmembrane region" description="Helical" evidence="7">
    <location>
        <begin position="239"/>
        <end position="260"/>
    </location>
</feature>
<protein>
    <recommendedName>
        <fullName evidence="8">ABC transmembrane type-1 domain-containing protein</fullName>
    </recommendedName>
</protein>
<keyword evidence="5 7" id="KW-1133">Transmembrane helix</keyword>
<comment type="similarity">
    <text evidence="7">Belongs to the binding-protein-dependent transport system permease family.</text>
</comment>
<gene>
    <name evidence="9" type="ORF">A8709_21260</name>
</gene>
<evidence type="ECO:0000256" key="2">
    <source>
        <dbReference type="ARBA" id="ARBA00022448"/>
    </source>
</evidence>
<evidence type="ECO:0000256" key="7">
    <source>
        <dbReference type="RuleBase" id="RU363032"/>
    </source>
</evidence>
<reference evidence="10" key="1">
    <citation type="submission" date="2016-05" db="EMBL/GenBank/DDBJ databases">
        <title>Paenibacillus oryzae. sp. nov., isolated from the rice root.</title>
        <authorList>
            <person name="Zhang J."/>
            <person name="Zhang X."/>
        </authorList>
    </citation>
    <scope>NUCLEOTIDE SEQUENCE [LARGE SCALE GENOMIC DNA]</scope>
    <source>
        <strain evidence="10">KCTC13222</strain>
    </source>
</reference>
<dbReference type="EMBL" id="LYPC01000026">
    <property type="protein sequence ID" value="OCT12863.1"/>
    <property type="molecule type" value="Genomic_DNA"/>
</dbReference>
<dbReference type="GO" id="GO:0005886">
    <property type="term" value="C:plasma membrane"/>
    <property type="evidence" value="ECO:0007669"/>
    <property type="project" value="UniProtKB-SubCell"/>
</dbReference>
<dbReference type="STRING" id="512399.A8709_21260"/>
<feature type="transmembrane region" description="Helical" evidence="7">
    <location>
        <begin position="140"/>
        <end position="160"/>
    </location>
</feature>
<keyword evidence="2 7" id="KW-0813">Transport</keyword>
<feature type="transmembrane region" description="Helical" evidence="7">
    <location>
        <begin position="12"/>
        <end position="34"/>
    </location>
</feature>
<proteinExistence type="inferred from homology"/>
<comment type="caution">
    <text evidence="9">The sequence shown here is derived from an EMBL/GenBank/DDBJ whole genome shotgun (WGS) entry which is preliminary data.</text>
</comment>
<comment type="subcellular location">
    <subcellularLocation>
        <location evidence="1 7">Cell membrane</location>
        <topology evidence="1 7">Multi-pass membrane protein</topology>
    </subcellularLocation>
</comment>
<evidence type="ECO:0000256" key="4">
    <source>
        <dbReference type="ARBA" id="ARBA00022692"/>
    </source>
</evidence>
<name>A0A1C0ZXM7_9BACL</name>
<feature type="transmembrane region" description="Helical" evidence="7">
    <location>
        <begin position="73"/>
        <end position="94"/>
    </location>
</feature>
<evidence type="ECO:0000313" key="9">
    <source>
        <dbReference type="EMBL" id="OCT12863.1"/>
    </source>
</evidence>
<evidence type="ECO:0000313" key="10">
    <source>
        <dbReference type="Proteomes" id="UP000093309"/>
    </source>
</evidence>
<keyword evidence="4 7" id="KW-0812">Transmembrane</keyword>
<dbReference type="PANTHER" id="PTHR43744">
    <property type="entry name" value="ABC TRANSPORTER PERMEASE PROTEIN MG189-RELATED-RELATED"/>
    <property type="match status" value="1"/>
</dbReference>
<dbReference type="Gene3D" id="1.10.3720.10">
    <property type="entry name" value="MetI-like"/>
    <property type="match status" value="1"/>
</dbReference>
<keyword evidence="10" id="KW-1185">Reference proteome</keyword>
<dbReference type="SUPFAM" id="SSF161098">
    <property type="entry name" value="MetI-like"/>
    <property type="match status" value="1"/>
</dbReference>
<feature type="transmembrane region" description="Helical" evidence="7">
    <location>
        <begin position="181"/>
        <end position="206"/>
    </location>
</feature>
<evidence type="ECO:0000256" key="6">
    <source>
        <dbReference type="ARBA" id="ARBA00023136"/>
    </source>
</evidence>
<feature type="transmembrane region" description="Helical" evidence="7">
    <location>
        <begin position="106"/>
        <end position="128"/>
    </location>
</feature>
<organism evidence="9 10">
    <name type="scientific">Paenibacillus pectinilyticus</name>
    <dbReference type="NCBI Taxonomy" id="512399"/>
    <lineage>
        <taxon>Bacteria</taxon>
        <taxon>Bacillati</taxon>
        <taxon>Bacillota</taxon>
        <taxon>Bacilli</taxon>
        <taxon>Bacillales</taxon>
        <taxon>Paenibacillaceae</taxon>
        <taxon>Paenibacillus</taxon>
    </lineage>
</organism>
<evidence type="ECO:0000259" key="8">
    <source>
        <dbReference type="PROSITE" id="PS50928"/>
    </source>
</evidence>
<dbReference type="RefSeq" id="WP_065854814.1">
    <property type="nucleotide sequence ID" value="NZ_LYPC01000026.1"/>
</dbReference>
<dbReference type="InterPro" id="IPR000515">
    <property type="entry name" value="MetI-like"/>
</dbReference>
<dbReference type="GO" id="GO:0055085">
    <property type="term" value="P:transmembrane transport"/>
    <property type="evidence" value="ECO:0007669"/>
    <property type="project" value="InterPro"/>
</dbReference>
<evidence type="ECO:0000256" key="1">
    <source>
        <dbReference type="ARBA" id="ARBA00004651"/>
    </source>
</evidence>
<evidence type="ECO:0000256" key="5">
    <source>
        <dbReference type="ARBA" id="ARBA00022989"/>
    </source>
</evidence>
<keyword evidence="3" id="KW-1003">Cell membrane</keyword>
<dbReference type="Pfam" id="PF00528">
    <property type="entry name" value="BPD_transp_1"/>
    <property type="match status" value="1"/>
</dbReference>
<dbReference type="OrthoDB" id="9772609at2"/>
<dbReference type="Proteomes" id="UP000093309">
    <property type="component" value="Unassembled WGS sequence"/>
</dbReference>
<sequence>MTLAWVSKASKIVILAIWGLIVSIPLLILVSVTVKSPQDLLYTTLGFPKVFMWGNFAEAWKTASLGMAFGNSIVITGLAVVGLVLASSFAAYPLARVKSKFTSTMFLYFISGIMVPFQLSMIPLYKLLKFLHLINTHQGVILIFIAMSIPFSIFLYTGFLKGIPKELEESAYMDGCGPFRTFAIIIFPLMKPVTASVIITNSLSIWNDFLVPLLFLQAKTSRTIPMAIFTFTGQYNNSWNMIFAAILLGTLPLVITFLFLQKHFIKGLVGGAVKG</sequence>
<keyword evidence="6 7" id="KW-0472">Membrane</keyword>
<dbReference type="PROSITE" id="PS50928">
    <property type="entry name" value="ABC_TM1"/>
    <property type="match status" value="1"/>
</dbReference>
<evidence type="ECO:0000256" key="3">
    <source>
        <dbReference type="ARBA" id="ARBA00022475"/>
    </source>
</evidence>
<dbReference type="PANTHER" id="PTHR43744:SF12">
    <property type="entry name" value="ABC TRANSPORTER PERMEASE PROTEIN MG189-RELATED"/>
    <property type="match status" value="1"/>
</dbReference>
<feature type="domain" description="ABC transmembrane type-1" evidence="8">
    <location>
        <begin position="69"/>
        <end position="260"/>
    </location>
</feature>
<dbReference type="CDD" id="cd06261">
    <property type="entry name" value="TM_PBP2"/>
    <property type="match status" value="1"/>
</dbReference>
<dbReference type="InterPro" id="IPR035906">
    <property type="entry name" value="MetI-like_sf"/>
</dbReference>
<accession>A0A1C0ZXM7</accession>